<keyword evidence="5" id="KW-0653">Protein transport</keyword>
<keyword evidence="4" id="KW-1005">Bacterial flagellum biogenesis</keyword>
<protein>
    <recommendedName>
        <fullName evidence="8">Flagellar assembly protein FliH/Type III secretion system HrpE domain-containing protein</fullName>
    </recommendedName>
</protein>
<evidence type="ECO:0000256" key="5">
    <source>
        <dbReference type="ARBA" id="ARBA00022927"/>
    </source>
</evidence>
<dbReference type="GO" id="GO:0005829">
    <property type="term" value="C:cytosol"/>
    <property type="evidence" value="ECO:0007669"/>
    <property type="project" value="TreeGrafter"/>
</dbReference>
<feature type="coiled-coil region" evidence="7">
    <location>
        <begin position="76"/>
        <end position="111"/>
    </location>
</feature>
<evidence type="ECO:0000259" key="8">
    <source>
        <dbReference type="Pfam" id="PF02108"/>
    </source>
</evidence>
<dbReference type="InterPro" id="IPR051472">
    <property type="entry name" value="T3SS_Stator/FliH"/>
</dbReference>
<dbReference type="RefSeq" id="WP_051638025.1">
    <property type="nucleotide sequence ID" value="NZ_JANSWH010000099.1"/>
</dbReference>
<sequence length="272" mass="30771">MSNFIKYNYVQQKPQTKARVINSNPRMEEVMRGLNGAQKFEAQSFDAAEADEDGFEAGLEADVVEQVPQIDPQELIAQAQQEADRILQEAQARADQILEDANAQAQNLFEQQRDAGYSAGQEEAQNFLQEQQSGLEAQLQQQSEALAAQYQEREATMEAEIVDALAQVIEQTFGIFVEDKKEVLIFLIQKTLLGIENGKNFKIRVSPENAKYVNDKLPEIREEFGTDMVIEVQHDASLDEESCIIETEYGIYHCGMDVQLKNLLMQMRALSQ</sequence>
<keyword evidence="6" id="KW-1006">Bacterial flagellum protein export</keyword>
<evidence type="ECO:0000256" key="6">
    <source>
        <dbReference type="ARBA" id="ARBA00023225"/>
    </source>
</evidence>
<organism evidence="9 10">
    <name type="scientific">Agathobacter ruminis</name>
    <dbReference type="NCBI Taxonomy" id="1712665"/>
    <lineage>
        <taxon>Bacteria</taxon>
        <taxon>Bacillati</taxon>
        <taxon>Bacillota</taxon>
        <taxon>Clostridia</taxon>
        <taxon>Lachnospirales</taxon>
        <taxon>Lachnospiraceae</taxon>
        <taxon>Agathobacter</taxon>
    </lineage>
</organism>
<comment type="function">
    <text evidence="1">Needed for flagellar regrowth and assembly.</text>
</comment>
<reference evidence="9 10" key="2">
    <citation type="submission" date="2017-10" db="EMBL/GenBank/DDBJ databases">
        <authorList>
            <person name="Banno H."/>
            <person name="Chua N.-H."/>
        </authorList>
    </citation>
    <scope>NUCLEOTIDE SEQUENCE [LARGE SCALE GENOMIC DNA]</scope>
    <source>
        <strain evidence="9 10">JK623</strain>
    </source>
</reference>
<keyword evidence="7" id="KW-0175">Coiled coil</keyword>
<reference evidence="9 10" key="1">
    <citation type="submission" date="2017-10" db="EMBL/GenBank/DDBJ databases">
        <title>Resolving the taxonomy of Roseburia spp., Eubacterium rectale and Agathobacter spp. through phylogenomic analysis.</title>
        <authorList>
            <person name="Sheridan P.O."/>
            <person name="Walker A.W."/>
            <person name="Duncan S.H."/>
            <person name="Scott K.P."/>
            <person name="Toole P.W.O."/>
            <person name="Luis P."/>
            <person name="Flint H.J."/>
        </authorList>
    </citation>
    <scope>NUCLEOTIDE SEQUENCE [LARGE SCALE GENOMIC DNA]</scope>
    <source>
        <strain evidence="9 10">JK623</strain>
    </source>
</reference>
<gene>
    <name evidence="9" type="ORF">CSX02_06240</name>
</gene>
<dbReference type="EMBL" id="PDYG01000030">
    <property type="protein sequence ID" value="PHU37796.1"/>
    <property type="molecule type" value="Genomic_DNA"/>
</dbReference>
<dbReference type="InterPro" id="IPR018035">
    <property type="entry name" value="Flagellar_FliH/T3SS_HrpE"/>
</dbReference>
<evidence type="ECO:0000313" key="10">
    <source>
        <dbReference type="Proteomes" id="UP000224563"/>
    </source>
</evidence>
<evidence type="ECO:0000256" key="1">
    <source>
        <dbReference type="ARBA" id="ARBA00003041"/>
    </source>
</evidence>
<keyword evidence="3" id="KW-0813">Transport</keyword>
<evidence type="ECO:0000256" key="7">
    <source>
        <dbReference type="SAM" id="Coils"/>
    </source>
</evidence>
<dbReference type="AlphaFoldDB" id="A0A2G3E3E1"/>
<evidence type="ECO:0000313" key="9">
    <source>
        <dbReference type="EMBL" id="PHU37796.1"/>
    </source>
</evidence>
<comment type="similarity">
    <text evidence="2">Belongs to the FliH family.</text>
</comment>
<evidence type="ECO:0000256" key="4">
    <source>
        <dbReference type="ARBA" id="ARBA00022795"/>
    </source>
</evidence>
<dbReference type="PANTHER" id="PTHR34982">
    <property type="entry name" value="YOP PROTEINS TRANSLOCATION PROTEIN L"/>
    <property type="match status" value="1"/>
</dbReference>
<dbReference type="GO" id="GO:0044781">
    <property type="term" value="P:bacterial-type flagellum organization"/>
    <property type="evidence" value="ECO:0007669"/>
    <property type="project" value="UniProtKB-KW"/>
</dbReference>
<feature type="domain" description="Flagellar assembly protein FliH/Type III secretion system HrpE" evidence="8">
    <location>
        <begin position="137"/>
        <end position="251"/>
    </location>
</feature>
<name>A0A2G3E3E1_9FIRM</name>
<proteinExistence type="inferred from homology"/>
<evidence type="ECO:0000256" key="2">
    <source>
        <dbReference type="ARBA" id="ARBA00006602"/>
    </source>
</evidence>
<accession>A0A2G3E3E1</accession>
<dbReference type="GO" id="GO:0015031">
    <property type="term" value="P:protein transport"/>
    <property type="evidence" value="ECO:0007669"/>
    <property type="project" value="UniProtKB-KW"/>
</dbReference>
<dbReference type="PANTHER" id="PTHR34982:SF1">
    <property type="entry name" value="FLAGELLAR ASSEMBLY PROTEIN FLIH"/>
    <property type="match status" value="1"/>
</dbReference>
<dbReference type="Proteomes" id="UP000224563">
    <property type="component" value="Unassembled WGS sequence"/>
</dbReference>
<dbReference type="Pfam" id="PF02108">
    <property type="entry name" value="FliH"/>
    <property type="match status" value="1"/>
</dbReference>
<evidence type="ECO:0000256" key="3">
    <source>
        <dbReference type="ARBA" id="ARBA00022448"/>
    </source>
</evidence>
<keyword evidence="10" id="KW-1185">Reference proteome</keyword>
<comment type="caution">
    <text evidence="9">The sequence shown here is derived from an EMBL/GenBank/DDBJ whole genome shotgun (WGS) entry which is preliminary data.</text>
</comment>